<dbReference type="EMBL" id="MU128986">
    <property type="protein sequence ID" value="KAF9512476.1"/>
    <property type="molecule type" value="Genomic_DNA"/>
</dbReference>
<sequence length="146" mass="16159">MPNTETPTQIYSKCTNLLLITDFQGPLYYLYNSLLSIFCTNLINILAGINGIEASQALIIALSMALNDLFYPPLQFSLDLASLSEARASPGDTFCYFAVMAFAVVGVIGHFSKTLLLFFIPQISNFPLSCLQLFGLVPCPRHRVPW</sequence>
<dbReference type="GO" id="GO:0016020">
    <property type="term" value="C:membrane"/>
    <property type="evidence" value="ECO:0007669"/>
    <property type="project" value="TreeGrafter"/>
</dbReference>
<dbReference type="InterPro" id="IPR033895">
    <property type="entry name" value="GPT"/>
</dbReference>
<comment type="caution">
    <text evidence="6">The sequence shown here is derived from an EMBL/GenBank/DDBJ whole genome shotgun (WGS) entry which is preliminary data.</text>
</comment>
<evidence type="ECO:0000256" key="5">
    <source>
        <dbReference type="SAM" id="Phobius"/>
    </source>
</evidence>
<dbReference type="PANTHER" id="PTHR10571">
    <property type="entry name" value="UDP-N-ACETYLGLUCOSAMINE--DOLICHYL-PHOSPHATE N-ACETYLGLUCOSAMINEPHOSPHOTRANSFERASE"/>
    <property type="match status" value="1"/>
</dbReference>
<evidence type="ECO:0000256" key="1">
    <source>
        <dbReference type="ARBA" id="ARBA00004127"/>
    </source>
</evidence>
<feature type="transmembrane region" description="Helical" evidence="5">
    <location>
        <begin position="28"/>
        <end position="49"/>
    </location>
</feature>
<evidence type="ECO:0000256" key="4">
    <source>
        <dbReference type="ARBA" id="ARBA00022842"/>
    </source>
</evidence>
<dbReference type="GO" id="GO:0046872">
    <property type="term" value="F:metal ion binding"/>
    <property type="evidence" value="ECO:0007669"/>
    <property type="project" value="UniProtKB-KW"/>
</dbReference>
<accession>A0A9P6AX89</accession>
<reference evidence="6" key="1">
    <citation type="journal article" date="2020" name="Nat. Commun.">
        <title>Large-scale genome sequencing of mycorrhizal fungi provides insights into the early evolution of symbiotic traits.</title>
        <authorList>
            <person name="Miyauchi S."/>
            <person name="Kiss E."/>
            <person name="Kuo A."/>
            <person name="Drula E."/>
            <person name="Kohler A."/>
            <person name="Sanchez-Garcia M."/>
            <person name="Morin E."/>
            <person name="Andreopoulos B."/>
            <person name="Barry K.W."/>
            <person name="Bonito G."/>
            <person name="Buee M."/>
            <person name="Carver A."/>
            <person name="Chen C."/>
            <person name="Cichocki N."/>
            <person name="Clum A."/>
            <person name="Culley D."/>
            <person name="Crous P.W."/>
            <person name="Fauchery L."/>
            <person name="Girlanda M."/>
            <person name="Hayes R.D."/>
            <person name="Keri Z."/>
            <person name="LaButti K."/>
            <person name="Lipzen A."/>
            <person name="Lombard V."/>
            <person name="Magnuson J."/>
            <person name="Maillard F."/>
            <person name="Murat C."/>
            <person name="Nolan M."/>
            <person name="Ohm R.A."/>
            <person name="Pangilinan J."/>
            <person name="Pereira M.F."/>
            <person name="Perotto S."/>
            <person name="Peter M."/>
            <person name="Pfister S."/>
            <person name="Riley R."/>
            <person name="Sitrit Y."/>
            <person name="Stielow J.B."/>
            <person name="Szollosi G."/>
            <person name="Zifcakova L."/>
            <person name="Stursova M."/>
            <person name="Spatafora J.W."/>
            <person name="Tedersoo L."/>
            <person name="Vaario L.M."/>
            <person name="Yamada A."/>
            <person name="Yan M."/>
            <person name="Wang P."/>
            <person name="Xu J."/>
            <person name="Bruns T."/>
            <person name="Baldrian P."/>
            <person name="Vilgalys R."/>
            <person name="Dunand C."/>
            <person name="Henrissat B."/>
            <person name="Grigoriev I.V."/>
            <person name="Hibbett D."/>
            <person name="Nagy L.G."/>
            <person name="Martin F.M."/>
        </authorList>
    </citation>
    <scope>NUCLEOTIDE SEQUENCE</scope>
    <source>
        <strain evidence="6">UP504</strain>
    </source>
</reference>
<dbReference type="OrthoDB" id="10262326at2759"/>
<keyword evidence="5" id="KW-0812">Transmembrane</keyword>
<dbReference type="GO" id="GO:0012505">
    <property type="term" value="C:endomembrane system"/>
    <property type="evidence" value="ECO:0007669"/>
    <property type="project" value="UniProtKB-SubCell"/>
</dbReference>
<organism evidence="6 7">
    <name type="scientific">Hydnum rufescens UP504</name>
    <dbReference type="NCBI Taxonomy" id="1448309"/>
    <lineage>
        <taxon>Eukaryota</taxon>
        <taxon>Fungi</taxon>
        <taxon>Dikarya</taxon>
        <taxon>Basidiomycota</taxon>
        <taxon>Agaricomycotina</taxon>
        <taxon>Agaricomycetes</taxon>
        <taxon>Cantharellales</taxon>
        <taxon>Hydnaceae</taxon>
        <taxon>Hydnum</taxon>
    </lineage>
</organism>
<dbReference type="Proteomes" id="UP000886523">
    <property type="component" value="Unassembled WGS sequence"/>
</dbReference>
<proteinExistence type="predicted"/>
<dbReference type="AlphaFoldDB" id="A0A9P6AX89"/>
<evidence type="ECO:0000313" key="6">
    <source>
        <dbReference type="EMBL" id="KAF9512476.1"/>
    </source>
</evidence>
<protein>
    <recommendedName>
        <fullName evidence="8">UDP-N-acetylglucosamine--dolichyl-phosphate N-acetylglucosaminephosphotransferase</fullName>
    </recommendedName>
</protein>
<feature type="transmembrane region" description="Helical" evidence="5">
    <location>
        <begin position="56"/>
        <end position="74"/>
    </location>
</feature>
<dbReference type="GO" id="GO:0016757">
    <property type="term" value="F:glycosyltransferase activity"/>
    <property type="evidence" value="ECO:0007669"/>
    <property type="project" value="UniProtKB-KW"/>
</dbReference>
<dbReference type="GO" id="GO:0006488">
    <property type="term" value="P:dolichol-linked oligosaccharide biosynthetic process"/>
    <property type="evidence" value="ECO:0007669"/>
    <property type="project" value="InterPro"/>
</dbReference>
<keyword evidence="5" id="KW-1133">Transmembrane helix</keyword>
<keyword evidence="7" id="KW-1185">Reference proteome</keyword>
<keyword evidence="5" id="KW-0472">Membrane</keyword>
<comment type="subcellular location">
    <subcellularLocation>
        <location evidence="1">Endomembrane system</location>
        <topology evidence="1">Multi-pass membrane protein</topology>
    </subcellularLocation>
</comment>
<keyword evidence="3" id="KW-0479">Metal-binding</keyword>
<evidence type="ECO:0000256" key="3">
    <source>
        <dbReference type="ARBA" id="ARBA00022723"/>
    </source>
</evidence>
<dbReference type="PANTHER" id="PTHR10571:SF0">
    <property type="entry name" value="UDP-N-ACETYLGLUCOSAMINE--DOLICHYL-PHOSPHATE N-ACETYLGLUCOSAMINEPHOSPHOTRANSFERASE"/>
    <property type="match status" value="1"/>
</dbReference>
<evidence type="ECO:0000313" key="7">
    <source>
        <dbReference type="Proteomes" id="UP000886523"/>
    </source>
</evidence>
<gene>
    <name evidence="6" type="ORF">BS47DRAFT_1372809</name>
</gene>
<keyword evidence="2" id="KW-0808">Transferase</keyword>
<keyword evidence="4" id="KW-0460">Magnesium</keyword>
<evidence type="ECO:0000256" key="2">
    <source>
        <dbReference type="ARBA" id="ARBA00022676"/>
    </source>
</evidence>
<evidence type="ECO:0008006" key="8">
    <source>
        <dbReference type="Google" id="ProtNLM"/>
    </source>
</evidence>
<feature type="transmembrane region" description="Helical" evidence="5">
    <location>
        <begin position="94"/>
        <end position="119"/>
    </location>
</feature>
<dbReference type="GO" id="GO:0003975">
    <property type="term" value="F:UDP-N-acetylglucosamine-dolichyl-phosphate N-acetylglucosaminephosphotransferase activity"/>
    <property type="evidence" value="ECO:0007669"/>
    <property type="project" value="InterPro"/>
</dbReference>
<name>A0A9P6AX89_9AGAM</name>
<keyword evidence="2" id="KW-0328">Glycosyltransferase</keyword>